<feature type="region of interest" description="Disordered" evidence="1">
    <location>
        <begin position="31"/>
        <end position="67"/>
    </location>
</feature>
<feature type="compositionally biased region" description="Basic and acidic residues" evidence="1">
    <location>
        <begin position="31"/>
        <end position="49"/>
    </location>
</feature>
<evidence type="ECO:0000313" key="3">
    <source>
        <dbReference type="Proteomes" id="UP000228934"/>
    </source>
</evidence>
<evidence type="ECO:0000256" key="1">
    <source>
        <dbReference type="SAM" id="MobiDB-lite"/>
    </source>
</evidence>
<accession>A0A2G9S2N1</accession>
<gene>
    <name evidence="2" type="ORF">AB205_0056450</name>
</gene>
<proteinExistence type="predicted"/>
<name>A0A2G9S2N1_AQUCT</name>
<dbReference type="EMBL" id="KV929322">
    <property type="protein sequence ID" value="PIO34409.1"/>
    <property type="molecule type" value="Genomic_DNA"/>
</dbReference>
<evidence type="ECO:0000313" key="2">
    <source>
        <dbReference type="EMBL" id="PIO34409.1"/>
    </source>
</evidence>
<reference evidence="3" key="1">
    <citation type="journal article" date="2017" name="Nat. Commun.">
        <title>The North American bullfrog draft genome provides insight into hormonal regulation of long noncoding RNA.</title>
        <authorList>
            <person name="Hammond S.A."/>
            <person name="Warren R.L."/>
            <person name="Vandervalk B.P."/>
            <person name="Kucuk E."/>
            <person name="Khan H."/>
            <person name="Gibb E.A."/>
            <person name="Pandoh P."/>
            <person name="Kirk H."/>
            <person name="Zhao Y."/>
            <person name="Jones M."/>
            <person name="Mungall A.J."/>
            <person name="Coope R."/>
            <person name="Pleasance S."/>
            <person name="Moore R.A."/>
            <person name="Holt R.A."/>
            <person name="Round J.M."/>
            <person name="Ohora S."/>
            <person name="Walle B.V."/>
            <person name="Veldhoen N."/>
            <person name="Helbing C.C."/>
            <person name="Birol I."/>
        </authorList>
    </citation>
    <scope>NUCLEOTIDE SEQUENCE [LARGE SCALE GENOMIC DNA]</scope>
</reference>
<dbReference type="OrthoDB" id="10262656at2759"/>
<dbReference type="AlphaFoldDB" id="A0A2G9S2N1"/>
<keyword evidence="3" id="KW-1185">Reference proteome</keyword>
<organism evidence="2 3">
    <name type="scientific">Aquarana catesbeiana</name>
    <name type="common">American bullfrog</name>
    <name type="synonym">Rana catesbeiana</name>
    <dbReference type="NCBI Taxonomy" id="8400"/>
    <lineage>
        <taxon>Eukaryota</taxon>
        <taxon>Metazoa</taxon>
        <taxon>Chordata</taxon>
        <taxon>Craniata</taxon>
        <taxon>Vertebrata</taxon>
        <taxon>Euteleostomi</taxon>
        <taxon>Amphibia</taxon>
        <taxon>Batrachia</taxon>
        <taxon>Anura</taxon>
        <taxon>Neobatrachia</taxon>
        <taxon>Ranoidea</taxon>
        <taxon>Ranidae</taxon>
        <taxon>Aquarana</taxon>
    </lineage>
</organism>
<dbReference type="Proteomes" id="UP000228934">
    <property type="component" value="Unassembled WGS sequence"/>
</dbReference>
<sequence length="67" mass="7504">MLTFIDRCTFNLEKWCNWGVTYFTGTIAAGGDRHREGDDRQEVGEEGRAEGTAAYDARTYSDYSGQG</sequence>
<protein>
    <submittedName>
        <fullName evidence="2">Uncharacterized protein</fullName>
    </submittedName>
</protein>